<evidence type="ECO:0000313" key="1">
    <source>
        <dbReference type="EMBL" id="MFD2563290.1"/>
    </source>
</evidence>
<keyword evidence="2" id="KW-1185">Reference proteome</keyword>
<protein>
    <submittedName>
        <fullName evidence="1">Uncharacterized protein</fullName>
    </submittedName>
</protein>
<gene>
    <name evidence="1" type="ORF">ACFSR1_11485</name>
</gene>
<name>A0ABW5LFC8_9FLAO</name>
<comment type="caution">
    <text evidence="1">The sequence shown here is derived from an EMBL/GenBank/DDBJ whole genome shotgun (WGS) entry which is preliminary data.</text>
</comment>
<dbReference type="RefSeq" id="WP_378292589.1">
    <property type="nucleotide sequence ID" value="NZ_JBHULE010000019.1"/>
</dbReference>
<organism evidence="1 2">
    <name type="scientific">Aquimarina rubra</name>
    <dbReference type="NCBI Taxonomy" id="1920033"/>
    <lineage>
        <taxon>Bacteria</taxon>
        <taxon>Pseudomonadati</taxon>
        <taxon>Bacteroidota</taxon>
        <taxon>Flavobacteriia</taxon>
        <taxon>Flavobacteriales</taxon>
        <taxon>Flavobacteriaceae</taxon>
        <taxon>Aquimarina</taxon>
    </lineage>
</organism>
<dbReference type="EMBL" id="JBHULE010000019">
    <property type="protein sequence ID" value="MFD2563290.1"/>
    <property type="molecule type" value="Genomic_DNA"/>
</dbReference>
<reference evidence="2" key="1">
    <citation type="journal article" date="2019" name="Int. J. Syst. Evol. Microbiol.">
        <title>The Global Catalogue of Microorganisms (GCM) 10K type strain sequencing project: providing services to taxonomists for standard genome sequencing and annotation.</title>
        <authorList>
            <consortium name="The Broad Institute Genomics Platform"/>
            <consortium name="The Broad Institute Genome Sequencing Center for Infectious Disease"/>
            <person name="Wu L."/>
            <person name="Ma J."/>
        </authorList>
    </citation>
    <scope>NUCLEOTIDE SEQUENCE [LARGE SCALE GENOMIC DNA]</scope>
    <source>
        <strain evidence="2">KCTC 52274</strain>
    </source>
</reference>
<sequence length="77" mass="9396">MNDNDNIYEQEFQIIEEQYLSKLPVMYNYLYKMELNLDPNKKEAISVDFYKTSYYSPHKNLKKPISKIVNFDQLYNE</sequence>
<accession>A0ABW5LFC8</accession>
<dbReference type="Proteomes" id="UP001597319">
    <property type="component" value="Unassembled WGS sequence"/>
</dbReference>
<evidence type="ECO:0000313" key="2">
    <source>
        <dbReference type="Proteomes" id="UP001597319"/>
    </source>
</evidence>
<proteinExistence type="predicted"/>